<feature type="region of interest" description="Disordered" evidence="1">
    <location>
        <begin position="71"/>
        <end position="129"/>
    </location>
</feature>
<feature type="compositionally biased region" description="Basic and acidic residues" evidence="1">
    <location>
        <begin position="71"/>
        <end position="86"/>
    </location>
</feature>
<accession>A0A6H5I9I3</accession>
<evidence type="ECO:0000313" key="3">
    <source>
        <dbReference type="Proteomes" id="UP000479190"/>
    </source>
</evidence>
<evidence type="ECO:0000313" key="2">
    <source>
        <dbReference type="EMBL" id="CAB0034627.1"/>
    </source>
</evidence>
<dbReference type="Proteomes" id="UP000479190">
    <property type="component" value="Unassembled WGS sequence"/>
</dbReference>
<name>A0A6H5I9I3_9HYME</name>
<evidence type="ECO:0000256" key="1">
    <source>
        <dbReference type="SAM" id="MobiDB-lite"/>
    </source>
</evidence>
<gene>
    <name evidence="2" type="ORF">TBRA_LOCUS6525</name>
</gene>
<dbReference type="EMBL" id="CADCXV010000748">
    <property type="protein sequence ID" value="CAB0034627.1"/>
    <property type="molecule type" value="Genomic_DNA"/>
</dbReference>
<sequence>MRIKRGLLLGRRQSDFSDQRIREAQDPFDRQIFETFELFDRIKMPTGAPAMVTRQSKSSIRCCSLVSQRRENIRTARTRGRAEAKRTRGSPKNACVKSRTQQSVVGRAHESKSSTHVTRRYRSDRIEAK</sequence>
<reference evidence="2 3" key="1">
    <citation type="submission" date="2020-02" db="EMBL/GenBank/DDBJ databases">
        <authorList>
            <person name="Ferguson B K."/>
        </authorList>
    </citation>
    <scope>NUCLEOTIDE SEQUENCE [LARGE SCALE GENOMIC DNA]</scope>
</reference>
<keyword evidence="3" id="KW-1185">Reference proteome</keyword>
<proteinExistence type="predicted"/>
<dbReference type="AlphaFoldDB" id="A0A6H5I9I3"/>
<organism evidence="2 3">
    <name type="scientific">Trichogramma brassicae</name>
    <dbReference type="NCBI Taxonomy" id="86971"/>
    <lineage>
        <taxon>Eukaryota</taxon>
        <taxon>Metazoa</taxon>
        <taxon>Ecdysozoa</taxon>
        <taxon>Arthropoda</taxon>
        <taxon>Hexapoda</taxon>
        <taxon>Insecta</taxon>
        <taxon>Pterygota</taxon>
        <taxon>Neoptera</taxon>
        <taxon>Endopterygota</taxon>
        <taxon>Hymenoptera</taxon>
        <taxon>Apocrita</taxon>
        <taxon>Proctotrupomorpha</taxon>
        <taxon>Chalcidoidea</taxon>
        <taxon>Trichogrammatidae</taxon>
        <taxon>Trichogramma</taxon>
    </lineage>
</organism>
<protein>
    <submittedName>
        <fullName evidence="2">Uncharacterized protein</fullName>
    </submittedName>
</protein>